<keyword evidence="2" id="KW-0472">Membrane</keyword>
<organism evidence="4 5">
    <name type="scientific">Biomphalaria glabrata</name>
    <name type="common">Bloodfluke planorb</name>
    <name type="synonym">Freshwater snail</name>
    <dbReference type="NCBI Taxonomy" id="6526"/>
    <lineage>
        <taxon>Eukaryota</taxon>
        <taxon>Metazoa</taxon>
        <taxon>Spiralia</taxon>
        <taxon>Lophotrochozoa</taxon>
        <taxon>Mollusca</taxon>
        <taxon>Gastropoda</taxon>
        <taxon>Heterobranchia</taxon>
        <taxon>Euthyneura</taxon>
        <taxon>Panpulmonata</taxon>
        <taxon>Hygrophila</taxon>
        <taxon>Lymnaeoidea</taxon>
        <taxon>Planorbidae</taxon>
        <taxon>Biomphalaria</taxon>
    </lineage>
</organism>
<accession>A0A9W2Z3E9</accession>
<evidence type="ECO:0000313" key="5">
    <source>
        <dbReference type="RefSeq" id="XP_055869461.1"/>
    </source>
</evidence>
<name>A0A9W2Z3E9_BIOGL</name>
<evidence type="ECO:0000256" key="1">
    <source>
        <dbReference type="SAM" id="MobiDB-lite"/>
    </source>
</evidence>
<evidence type="ECO:0000313" key="7">
    <source>
        <dbReference type="RefSeq" id="XP_055869463.1"/>
    </source>
</evidence>
<dbReference type="GeneID" id="106060850"/>
<sequence>MTFPKRMILSLTLAVLLLGITNTTSLTGTTETTIMLSDSATIMPSGSATIMPSGSGTIMSSSSETAQTVSTMSTSASATFSISPSSTDSTLRTDLADASSLTPLLTTSNTQPVDPVITSTAPVYTTSGTISTSASETATPPMTSQGVASTSSMIDSPQVNPTTTVSTQTPATTSVSHVVDPSSIQPSSTASELPSSSVYVETTTPAPITTTTPTTPSTTVKPALPHNTDSAYYILTLNVTYNRNLPSDIYYTNDSWNQVELNTGLNKLLSNPLWALSLEKDVGSVYPLRIRVSYSSLTNNNLSQSFEETLNNINDTVEFDIGSSVASMLSKFDGLISSPCNAINICYLGFYCKPDGCQHLCQDETCNGHGQCVADVGMDKTASTKCICDDSYDTEYYGDKCESSRTGKLQIIAIISGVLGAAILVLFIALLISCCAGKRRGSSKEYDFARKYDNGAYDNSDR</sequence>
<feature type="compositionally biased region" description="Low complexity" evidence="1">
    <location>
        <begin position="156"/>
        <end position="176"/>
    </location>
</feature>
<feature type="signal peptide" evidence="3">
    <location>
        <begin position="1"/>
        <end position="25"/>
    </location>
</feature>
<reference evidence="5 6" key="1">
    <citation type="submission" date="2025-04" db="UniProtKB">
        <authorList>
            <consortium name="RefSeq"/>
        </authorList>
    </citation>
    <scope>IDENTIFICATION</scope>
</reference>
<feature type="compositionally biased region" description="Polar residues" evidence="1">
    <location>
        <begin position="128"/>
        <end position="155"/>
    </location>
</feature>
<evidence type="ECO:0000313" key="9">
    <source>
        <dbReference type="RefSeq" id="XP_055869465.1"/>
    </source>
</evidence>
<evidence type="ECO:0000256" key="2">
    <source>
        <dbReference type="SAM" id="Phobius"/>
    </source>
</evidence>
<dbReference type="OrthoDB" id="6163149at2759"/>
<keyword evidence="3" id="KW-0732">Signal</keyword>
<protein>
    <submittedName>
        <fullName evidence="5 6">Mucin-2-like isoform X1</fullName>
    </submittedName>
</protein>
<gene>
    <name evidence="5 6 7 8 9" type="primary">LOC106060850</name>
</gene>
<keyword evidence="4" id="KW-1185">Reference proteome</keyword>
<evidence type="ECO:0000313" key="8">
    <source>
        <dbReference type="RefSeq" id="XP_055869464.1"/>
    </source>
</evidence>
<feature type="chain" id="PRO_5044702559" evidence="3">
    <location>
        <begin position="26"/>
        <end position="462"/>
    </location>
</feature>
<dbReference type="RefSeq" id="XP_055869464.1">
    <property type="nucleotide sequence ID" value="XM_056013489.1"/>
</dbReference>
<proteinExistence type="predicted"/>
<feature type="region of interest" description="Disordered" evidence="1">
    <location>
        <begin position="128"/>
        <end position="198"/>
    </location>
</feature>
<evidence type="ECO:0000256" key="3">
    <source>
        <dbReference type="SAM" id="SignalP"/>
    </source>
</evidence>
<dbReference type="OMA" id="HILTCEN"/>
<dbReference type="AlphaFoldDB" id="A0A9W2Z3E9"/>
<feature type="compositionally biased region" description="Low complexity" evidence="1">
    <location>
        <begin position="187"/>
        <end position="198"/>
    </location>
</feature>
<dbReference type="Proteomes" id="UP001165740">
    <property type="component" value="Chromosome 16"/>
</dbReference>
<keyword evidence="2" id="KW-1133">Transmembrane helix</keyword>
<evidence type="ECO:0000313" key="4">
    <source>
        <dbReference type="Proteomes" id="UP001165740"/>
    </source>
</evidence>
<dbReference type="RefSeq" id="XP_055869461.1">
    <property type="nucleotide sequence ID" value="XM_056013486.1"/>
</dbReference>
<evidence type="ECO:0000313" key="6">
    <source>
        <dbReference type="RefSeq" id="XP_055869462.1"/>
    </source>
</evidence>
<feature type="transmembrane region" description="Helical" evidence="2">
    <location>
        <begin position="411"/>
        <end position="436"/>
    </location>
</feature>
<dbReference type="RefSeq" id="XP_055869465.1">
    <property type="nucleotide sequence ID" value="XM_056013490.1"/>
</dbReference>
<dbReference type="RefSeq" id="XP_055869463.1">
    <property type="nucleotide sequence ID" value="XM_056013488.1"/>
</dbReference>
<keyword evidence="2" id="KW-0812">Transmembrane</keyword>
<dbReference type="RefSeq" id="XP_055869462.1">
    <property type="nucleotide sequence ID" value="XM_056013487.1"/>
</dbReference>